<feature type="region of interest" description="Disordered" evidence="1">
    <location>
        <begin position="1"/>
        <end position="63"/>
    </location>
</feature>
<dbReference type="PaxDb" id="65489-OBART08G19780.1"/>
<dbReference type="Gramene" id="OBART08G19780.1">
    <property type="protein sequence ID" value="OBART08G19780.1"/>
    <property type="gene ID" value="OBART08G19780"/>
</dbReference>
<reference evidence="2" key="2">
    <citation type="submission" date="2015-03" db="UniProtKB">
        <authorList>
            <consortium name="EnsemblPlants"/>
        </authorList>
    </citation>
    <scope>IDENTIFICATION</scope>
</reference>
<evidence type="ECO:0000313" key="3">
    <source>
        <dbReference type="Proteomes" id="UP000026960"/>
    </source>
</evidence>
<dbReference type="STRING" id="65489.A0A0D3H1X9"/>
<dbReference type="EnsemblPlants" id="OBART08G19780.1">
    <property type="protein sequence ID" value="OBART08G19780.1"/>
    <property type="gene ID" value="OBART08G19780"/>
</dbReference>
<reference evidence="2" key="1">
    <citation type="journal article" date="2009" name="Rice">
        <title>De Novo Next Generation Sequencing of Plant Genomes.</title>
        <authorList>
            <person name="Rounsley S."/>
            <person name="Marri P.R."/>
            <person name="Yu Y."/>
            <person name="He R."/>
            <person name="Sisneros N."/>
            <person name="Goicoechea J.L."/>
            <person name="Lee S.J."/>
            <person name="Angelova A."/>
            <person name="Kudrna D."/>
            <person name="Luo M."/>
            <person name="Affourtit J."/>
            <person name="Desany B."/>
            <person name="Knight J."/>
            <person name="Niazi F."/>
            <person name="Egholm M."/>
            <person name="Wing R.A."/>
        </authorList>
    </citation>
    <scope>NUCLEOTIDE SEQUENCE [LARGE SCALE GENOMIC DNA]</scope>
    <source>
        <strain evidence="2">cv. IRGC 105608</strain>
    </source>
</reference>
<feature type="compositionally biased region" description="Pro residues" evidence="1">
    <location>
        <begin position="53"/>
        <end position="63"/>
    </location>
</feature>
<feature type="compositionally biased region" description="Low complexity" evidence="1">
    <location>
        <begin position="1"/>
        <end position="15"/>
    </location>
</feature>
<proteinExistence type="predicted"/>
<dbReference type="AlphaFoldDB" id="A0A0D3H1X9"/>
<protein>
    <submittedName>
        <fullName evidence="2">Uncharacterized protein</fullName>
    </submittedName>
</protein>
<dbReference type="Proteomes" id="UP000026960">
    <property type="component" value="Chromosome 8"/>
</dbReference>
<sequence>MVSRTAAAASAETSRCGSRTAVTAPELQMASRTATTATDWIKDNDGGGGSRAPTPPPLPPPLAPDPNFLLCPCLLVSALPRLLAPRHASPPLRPRGRLPRPLLPHPQGLAAHPVHLLPPPHRPCVVVFPALLPIRRLRVPRSHVPCPRAGVQV</sequence>
<name>A0A0D3H1X9_9ORYZ</name>
<organism evidence="2">
    <name type="scientific">Oryza barthii</name>
    <dbReference type="NCBI Taxonomy" id="65489"/>
    <lineage>
        <taxon>Eukaryota</taxon>
        <taxon>Viridiplantae</taxon>
        <taxon>Streptophyta</taxon>
        <taxon>Embryophyta</taxon>
        <taxon>Tracheophyta</taxon>
        <taxon>Spermatophyta</taxon>
        <taxon>Magnoliopsida</taxon>
        <taxon>Liliopsida</taxon>
        <taxon>Poales</taxon>
        <taxon>Poaceae</taxon>
        <taxon>BOP clade</taxon>
        <taxon>Oryzoideae</taxon>
        <taxon>Oryzeae</taxon>
        <taxon>Oryzinae</taxon>
        <taxon>Oryza</taxon>
    </lineage>
</organism>
<evidence type="ECO:0000313" key="2">
    <source>
        <dbReference type="EnsemblPlants" id="OBART08G19780.1"/>
    </source>
</evidence>
<dbReference type="HOGENOM" id="CLU_1716036_0_0_1"/>
<evidence type="ECO:0000256" key="1">
    <source>
        <dbReference type="SAM" id="MobiDB-lite"/>
    </source>
</evidence>
<keyword evidence="3" id="KW-1185">Reference proteome</keyword>
<accession>A0A0D3H1X9</accession>